<keyword evidence="1" id="KW-0175">Coiled coil</keyword>
<gene>
    <name evidence="3" type="ORF">LTRI10_LOCUS38573</name>
</gene>
<proteinExistence type="predicted"/>
<feature type="compositionally biased region" description="Basic and acidic residues" evidence="2">
    <location>
        <begin position="264"/>
        <end position="275"/>
    </location>
</feature>
<protein>
    <recommendedName>
        <fullName evidence="5">Protein CHUP1, chloroplastic</fullName>
    </recommendedName>
</protein>
<dbReference type="Proteomes" id="UP001497516">
    <property type="component" value="Chromosome 6"/>
</dbReference>
<feature type="region of interest" description="Disordered" evidence="2">
    <location>
        <begin position="318"/>
        <end position="345"/>
    </location>
</feature>
<evidence type="ECO:0008006" key="5">
    <source>
        <dbReference type="Google" id="ProtNLM"/>
    </source>
</evidence>
<keyword evidence="4" id="KW-1185">Reference proteome</keyword>
<evidence type="ECO:0000313" key="4">
    <source>
        <dbReference type="Proteomes" id="UP001497516"/>
    </source>
</evidence>
<evidence type="ECO:0000313" key="3">
    <source>
        <dbReference type="EMBL" id="CAL1398336.1"/>
    </source>
</evidence>
<feature type="compositionally biased region" description="Basic residues" evidence="2">
    <location>
        <begin position="286"/>
        <end position="298"/>
    </location>
</feature>
<feature type="coiled-coil region" evidence="1">
    <location>
        <begin position="137"/>
        <end position="239"/>
    </location>
</feature>
<name>A0AAV2FJ62_9ROSI</name>
<sequence length="345" mass="40164">MKPVYLQAGIPLAISVAGFAVARIISRGKVSPQSETELEVDSETDDEESGFQELKERIEELQSREVELELRFLRYRIAKEQEMELMEARSELEIESTRAEFIAREVKFLEAEKQRFEGLLEACWKIVQRLELANLGNELLERKVGAMEAEVSRCLEEKEKGNWLMEKLEEEIVDLGRVVDRLKEEKDELLKLQNSVSTSKPKVETLQNGDGEFISMEDYNRLVNELEQARREQVAEITEVTYLRWTNACLRHQLMRSYQQQQENVREHSNGRESEGGIMATSSVDHHHHHQRGSRRKKLLNKLKKWVEGSENKHEGKCIGWVPEGHDDDDDEEEMVPHRRSCSSF</sequence>
<evidence type="ECO:0000256" key="2">
    <source>
        <dbReference type="SAM" id="MobiDB-lite"/>
    </source>
</evidence>
<organism evidence="3 4">
    <name type="scientific">Linum trigynum</name>
    <dbReference type="NCBI Taxonomy" id="586398"/>
    <lineage>
        <taxon>Eukaryota</taxon>
        <taxon>Viridiplantae</taxon>
        <taxon>Streptophyta</taxon>
        <taxon>Embryophyta</taxon>
        <taxon>Tracheophyta</taxon>
        <taxon>Spermatophyta</taxon>
        <taxon>Magnoliopsida</taxon>
        <taxon>eudicotyledons</taxon>
        <taxon>Gunneridae</taxon>
        <taxon>Pentapetalae</taxon>
        <taxon>rosids</taxon>
        <taxon>fabids</taxon>
        <taxon>Malpighiales</taxon>
        <taxon>Linaceae</taxon>
        <taxon>Linum</taxon>
    </lineage>
</organism>
<feature type="region of interest" description="Disordered" evidence="2">
    <location>
        <begin position="262"/>
        <end position="298"/>
    </location>
</feature>
<feature type="coiled-coil region" evidence="1">
    <location>
        <begin position="44"/>
        <end position="98"/>
    </location>
</feature>
<evidence type="ECO:0000256" key="1">
    <source>
        <dbReference type="SAM" id="Coils"/>
    </source>
</evidence>
<dbReference type="AlphaFoldDB" id="A0AAV2FJ62"/>
<reference evidence="3 4" key="1">
    <citation type="submission" date="2024-04" db="EMBL/GenBank/DDBJ databases">
        <authorList>
            <person name="Fracassetti M."/>
        </authorList>
    </citation>
    <scope>NUCLEOTIDE SEQUENCE [LARGE SCALE GENOMIC DNA]</scope>
</reference>
<accession>A0AAV2FJ62</accession>
<dbReference type="EMBL" id="OZ034819">
    <property type="protein sequence ID" value="CAL1398336.1"/>
    <property type="molecule type" value="Genomic_DNA"/>
</dbReference>